<dbReference type="InterPro" id="IPR016176">
    <property type="entry name" value="Cbl-dep_enz_cat"/>
</dbReference>
<dbReference type="PANTHER" id="PTHR48101">
    <property type="entry name" value="METHYLMALONYL-COA MUTASE, MITOCHONDRIAL-RELATED"/>
    <property type="match status" value="1"/>
</dbReference>
<evidence type="ECO:0000256" key="4">
    <source>
        <dbReference type="ARBA" id="ARBA00023235"/>
    </source>
</evidence>
<dbReference type="EMBL" id="VWSF01000030">
    <property type="protein sequence ID" value="KAA5539799.1"/>
    <property type="molecule type" value="Genomic_DNA"/>
</dbReference>
<keyword evidence="4" id="KW-0413">Isomerase</keyword>
<sequence>MEQKQNQSLLFNQFAAAAATDWAEKIKKDLKGADPATLAWHSAEEITVKPFYTAEDIVDLPQSETLPGKFPYIRGHKTSANHWHNLQDISVTHDSRAAIDKALLALTGGADGIHFKINDPSTFDFAYALTHLDVQKYTVCFSVTRQPASFLKNYVAQLKNHQISPHGLKGFINISQPLASETWQLEFNQLEEIVELTKDAVGFYGITVNGAIFGNRGGTLVQELAFTLAAALNYTDELASRGILLQTIFRNMQFLVSTGTNYFFEIAKLRALRWLWSGIVKASGEAPEFAAYLRIHAQTASWFATTFDPHTNILRATTEAMAAIIGGCDSVAVAPFDATFNQNNPFAERIARNIPLILHHEAYLHQAIDPAAGSYYLETLTCELAEKAWALLQEVEQLGGYTKALQTGFIQEKLNKSAEEKFRNIASGKEVLVGTNKFANQHEKINFDAEALLHSAAFDNTRASYPFEVMRLAAMLHYQKKNARPKAVIAIIGHDIQEHIHAAFAKEFLDCGSFQTEILHFDSVKAALEKLLFIDCKILVFSSTEAEYSQFSQHYFAALKNHKHRPILILAAPPENMKEELADNGFDARIFQNCNAPSIIGRIQERLFTSEV</sequence>
<comment type="caution">
    <text evidence="7">The sequence shown here is derived from an EMBL/GenBank/DDBJ whole genome shotgun (WGS) entry which is preliminary data.</text>
</comment>
<gene>
    <name evidence="7" type="ORF">F0145_23725</name>
</gene>
<comment type="cofactor">
    <cofactor evidence="1">
        <name>adenosylcob(III)alamin</name>
        <dbReference type="ChEBI" id="CHEBI:18408"/>
    </cofactor>
</comment>
<keyword evidence="5" id="KW-0170">Cobalt</keyword>
<dbReference type="InterPro" id="IPR006099">
    <property type="entry name" value="MeMalonylCoA_mutase_a/b_cat"/>
</dbReference>
<keyword evidence="3" id="KW-0846">Cobalamin</keyword>
<dbReference type="GO" id="GO:0046872">
    <property type="term" value="F:metal ion binding"/>
    <property type="evidence" value="ECO:0007669"/>
    <property type="project" value="InterPro"/>
</dbReference>
<evidence type="ECO:0000256" key="3">
    <source>
        <dbReference type="ARBA" id="ARBA00022628"/>
    </source>
</evidence>
<dbReference type="GO" id="GO:0005737">
    <property type="term" value="C:cytoplasm"/>
    <property type="evidence" value="ECO:0007669"/>
    <property type="project" value="TreeGrafter"/>
</dbReference>
<dbReference type="AlphaFoldDB" id="A0A5M6D2B1"/>
<dbReference type="Proteomes" id="UP000323426">
    <property type="component" value="Unassembled WGS sequence"/>
</dbReference>
<dbReference type="Gene3D" id="3.40.50.280">
    <property type="entry name" value="Cobalamin-binding domain"/>
    <property type="match status" value="1"/>
</dbReference>
<dbReference type="GO" id="GO:0031419">
    <property type="term" value="F:cobalamin binding"/>
    <property type="evidence" value="ECO:0007669"/>
    <property type="project" value="UniProtKB-KW"/>
</dbReference>
<evidence type="ECO:0000256" key="1">
    <source>
        <dbReference type="ARBA" id="ARBA00001922"/>
    </source>
</evidence>
<protein>
    <submittedName>
        <fullName evidence="7">Methylmalonyl-CoA mutase</fullName>
    </submittedName>
</protein>
<evidence type="ECO:0000313" key="7">
    <source>
        <dbReference type="EMBL" id="KAA5539799.1"/>
    </source>
</evidence>
<dbReference type="InterPro" id="IPR036724">
    <property type="entry name" value="Cobalamin-bd_sf"/>
</dbReference>
<accession>A0A5M6D2B1</accession>
<evidence type="ECO:0000259" key="6">
    <source>
        <dbReference type="Pfam" id="PF01642"/>
    </source>
</evidence>
<organism evidence="7 8">
    <name type="scientific">Adhaeribacter rhizoryzae</name>
    <dbReference type="NCBI Taxonomy" id="2607907"/>
    <lineage>
        <taxon>Bacteria</taxon>
        <taxon>Pseudomonadati</taxon>
        <taxon>Bacteroidota</taxon>
        <taxon>Cytophagia</taxon>
        <taxon>Cytophagales</taxon>
        <taxon>Hymenobacteraceae</taxon>
        <taxon>Adhaeribacter</taxon>
    </lineage>
</organism>
<dbReference type="Pfam" id="PF01642">
    <property type="entry name" value="MM_CoA_mutase"/>
    <property type="match status" value="1"/>
</dbReference>
<evidence type="ECO:0000256" key="5">
    <source>
        <dbReference type="ARBA" id="ARBA00023285"/>
    </source>
</evidence>
<feature type="domain" description="Methylmalonyl-CoA mutase alpha/beta chain catalytic" evidence="6">
    <location>
        <begin position="122"/>
        <end position="446"/>
    </location>
</feature>
<comment type="similarity">
    <text evidence="2">Belongs to the methylmalonyl-CoA mutase family.</text>
</comment>
<evidence type="ECO:0000256" key="2">
    <source>
        <dbReference type="ARBA" id="ARBA00008465"/>
    </source>
</evidence>
<dbReference type="PANTHER" id="PTHR48101:SF1">
    <property type="entry name" value="METHYLMALONYL-COA MUTASE, LARGE SUBUNIT"/>
    <property type="match status" value="1"/>
</dbReference>
<dbReference type="SUPFAM" id="SSF52242">
    <property type="entry name" value="Cobalamin (vitamin B12)-binding domain"/>
    <property type="match status" value="1"/>
</dbReference>
<keyword evidence="8" id="KW-1185">Reference proteome</keyword>
<dbReference type="GO" id="GO:0019678">
    <property type="term" value="P:propionate metabolic process, methylmalonyl pathway"/>
    <property type="evidence" value="ECO:0007669"/>
    <property type="project" value="TreeGrafter"/>
</dbReference>
<reference evidence="7 8" key="1">
    <citation type="submission" date="2019-09" db="EMBL/GenBank/DDBJ databases">
        <title>Genome sequence and assembly of Adhaeribacter sp.</title>
        <authorList>
            <person name="Chhetri G."/>
        </authorList>
    </citation>
    <scope>NUCLEOTIDE SEQUENCE [LARGE SCALE GENOMIC DNA]</scope>
    <source>
        <strain evidence="7 8">DK36</strain>
    </source>
</reference>
<name>A0A5M6D2B1_9BACT</name>
<dbReference type="Gene3D" id="3.20.20.240">
    <property type="entry name" value="Methylmalonyl-CoA mutase"/>
    <property type="match status" value="1"/>
</dbReference>
<dbReference type="GO" id="GO:0004494">
    <property type="term" value="F:methylmalonyl-CoA mutase activity"/>
    <property type="evidence" value="ECO:0007669"/>
    <property type="project" value="UniProtKB-EC"/>
</dbReference>
<dbReference type="RefSeq" id="WP_150092730.1">
    <property type="nucleotide sequence ID" value="NZ_VWSF01000030.1"/>
</dbReference>
<evidence type="ECO:0000313" key="8">
    <source>
        <dbReference type="Proteomes" id="UP000323426"/>
    </source>
</evidence>
<proteinExistence type="inferred from homology"/>
<dbReference type="SUPFAM" id="SSF51703">
    <property type="entry name" value="Cobalamin (vitamin B12)-dependent enzymes"/>
    <property type="match status" value="1"/>
</dbReference>